<evidence type="ECO:0000256" key="4">
    <source>
        <dbReference type="ARBA" id="ARBA00022692"/>
    </source>
</evidence>
<keyword evidence="3" id="KW-0813">Transport</keyword>
<evidence type="ECO:0008006" key="10">
    <source>
        <dbReference type="Google" id="ProtNLM"/>
    </source>
</evidence>
<evidence type="ECO:0000313" key="8">
    <source>
        <dbReference type="EMBL" id="KAF5940593.1"/>
    </source>
</evidence>
<feature type="transmembrane region" description="Helical" evidence="7">
    <location>
        <begin position="54"/>
        <end position="75"/>
    </location>
</feature>
<dbReference type="GO" id="GO:0022857">
    <property type="term" value="F:transmembrane transporter activity"/>
    <property type="evidence" value="ECO:0007669"/>
    <property type="project" value="InterPro"/>
</dbReference>
<reference evidence="9" key="1">
    <citation type="journal article" date="2020" name="Nat. Commun.">
        <title>Genome assembly of wild tea tree DASZ reveals pedigree and selection history of tea varieties.</title>
        <authorList>
            <person name="Zhang W."/>
            <person name="Zhang Y."/>
            <person name="Qiu H."/>
            <person name="Guo Y."/>
            <person name="Wan H."/>
            <person name="Zhang X."/>
            <person name="Scossa F."/>
            <person name="Alseekh S."/>
            <person name="Zhang Q."/>
            <person name="Wang P."/>
            <person name="Xu L."/>
            <person name="Schmidt M.H."/>
            <person name="Jia X."/>
            <person name="Li D."/>
            <person name="Zhu A."/>
            <person name="Guo F."/>
            <person name="Chen W."/>
            <person name="Ni D."/>
            <person name="Usadel B."/>
            <person name="Fernie A.R."/>
            <person name="Wen W."/>
        </authorList>
    </citation>
    <scope>NUCLEOTIDE SEQUENCE [LARGE SCALE GENOMIC DNA]</scope>
    <source>
        <strain evidence="9">cv. G240</strain>
    </source>
</reference>
<evidence type="ECO:0000313" key="9">
    <source>
        <dbReference type="Proteomes" id="UP000593564"/>
    </source>
</evidence>
<organism evidence="8 9">
    <name type="scientific">Camellia sinensis</name>
    <name type="common">Tea plant</name>
    <name type="synonym">Thea sinensis</name>
    <dbReference type="NCBI Taxonomy" id="4442"/>
    <lineage>
        <taxon>Eukaryota</taxon>
        <taxon>Viridiplantae</taxon>
        <taxon>Streptophyta</taxon>
        <taxon>Embryophyta</taxon>
        <taxon>Tracheophyta</taxon>
        <taxon>Spermatophyta</taxon>
        <taxon>Magnoliopsida</taxon>
        <taxon>eudicotyledons</taxon>
        <taxon>Gunneridae</taxon>
        <taxon>Pentapetalae</taxon>
        <taxon>asterids</taxon>
        <taxon>Ericales</taxon>
        <taxon>Theaceae</taxon>
        <taxon>Camellia</taxon>
    </lineage>
</organism>
<proteinExistence type="inferred from homology"/>
<keyword evidence="5 7" id="KW-1133">Transmembrane helix</keyword>
<evidence type="ECO:0000256" key="7">
    <source>
        <dbReference type="SAM" id="Phobius"/>
    </source>
</evidence>
<dbReference type="EMBL" id="JACBKZ010000010">
    <property type="protein sequence ID" value="KAF5940593.1"/>
    <property type="molecule type" value="Genomic_DNA"/>
</dbReference>
<dbReference type="PANTHER" id="PTHR14233:SF18">
    <property type="entry name" value="OS05G0444300 PROTEIN"/>
    <property type="match status" value="1"/>
</dbReference>
<feature type="transmembrane region" description="Helical" evidence="7">
    <location>
        <begin position="25"/>
        <end position="48"/>
    </location>
</feature>
<dbReference type="AlphaFoldDB" id="A0A7J7GIH7"/>
<accession>A0A7J7GIH7</accession>
<evidence type="ECO:0000256" key="2">
    <source>
        <dbReference type="ARBA" id="ARBA00007863"/>
    </source>
</evidence>
<name>A0A7J7GIH7_CAMSI</name>
<dbReference type="InterPro" id="IPR009262">
    <property type="entry name" value="SLC35_F1/F2/F6"/>
</dbReference>
<evidence type="ECO:0000256" key="5">
    <source>
        <dbReference type="ARBA" id="ARBA00022989"/>
    </source>
</evidence>
<keyword evidence="4 7" id="KW-0812">Transmembrane</keyword>
<evidence type="ECO:0000256" key="3">
    <source>
        <dbReference type="ARBA" id="ARBA00022448"/>
    </source>
</evidence>
<dbReference type="GO" id="GO:0016020">
    <property type="term" value="C:membrane"/>
    <property type="evidence" value="ECO:0007669"/>
    <property type="project" value="UniProtKB-SubCell"/>
</dbReference>
<keyword evidence="6 7" id="KW-0472">Membrane</keyword>
<reference evidence="8 9" key="2">
    <citation type="submission" date="2020-07" db="EMBL/GenBank/DDBJ databases">
        <title>Genome assembly of wild tea tree DASZ reveals pedigree and selection history of tea varieties.</title>
        <authorList>
            <person name="Zhang W."/>
        </authorList>
    </citation>
    <scope>NUCLEOTIDE SEQUENCE [LARGE SCALE GENOMIC DNA]</scope>
    <source>
        <strain evidence="9">cv. G240</strain>
        <tissue evidence="8">Leaf</tissue>
    </source>
</reference>
<keyword evidence="9" id="KW-1185">Reference proteome</keyword>
<feature type="transmembrane region" description="Helical" evidence="7">
    <location>
        <begin position="109"/>
        <end position="126"/>
    </location>
</feature>
<sequence length="280" mass="30915">MLLPSHNLHLELYWRGKARNRHSNFNILVFAGYGLSFFMFYSFVPFVLKMSGATMFNLSILTSDMWAVVIRIFFYHQQNNSWLTLAVPLLSVSSITKLTLCYLQLQVDWLYYLSFAIEVVGLVIYSKTEKDPIPAQALVDGNLDAQYQVLGEESAESTKEASAGSTASTPTHDPDLASLSVCLGLVQLDSLSSPFYLWHSRLEHLSADRLRSLAQSVSPELVPSSPPASPLAVTPPSVYSPHPLLVYSHCKAPLPNVVSTPVVDPLASTDSDPAAHRYPT</sequence>
<dbReference type="InterPro" id="IPR052221">
    <property type="entry name" value="SLC35F_Transporter"/>
</dbReference>
<comment type="subcellular location">
    <subcellularLocation>
        <location evidence="1">Membrane</location>
        <topology evidence="1">Multi-pass membrane protein</topology>
    </subcellularLocation>
</comment>
<dbReference type="PANTHER" id="PTHR14233">
    <property type="entry name" value="DUF914-RELATED"/>
    <property type="match status" value="1"/>
</dbReference>
<dbReference type="Proteomes" id="UP000593564">
    <property type="component" value="Unassembled WGS sequence"/>
</dbReference>
<evidence type="ECO:0000256" key="6">
    <source>
        <dbReference type="ARBA" id="ARBA00023136"/>
    </source>
</evidence>
<comment type="caution">
    <text evidence="8">The sequence shown here is derived from an EMBL/GenBank/DDBJ whole genome shotgun (WGS) entry which is preliminary data.</text>
</comment>
<protein>
    <recommendedName>
        <fullName evidence="10">GAG-pre-integrase domain-containing protein</fullName>
    </recommendedName>
</protein>
<evidence type="ECO:0000256" key="1">
    <source>
        <dbReference type="ARBA" id="ARBA00004141"/>
    </source>
</evidence>
<gene>
    <name evidence="8" type="ORF">HYC85_021760</name>
</gene>
<feature type="transmembrane region" description="Helical" evidence="7">
    <location>
        <begin position="82"/>
        <end position="103"/>
    </location>
</feature>
<dbReference type="Pfam" id="PF06027">
    <property type="entry name" value="SLC35F"/>
    <property type="match status" value="1"/>
</dbReference>
<comment type="similarity">
    <text evidence="2">Belongs to the SLC35F solute transporter family.</text>
</comment>